<evidence type="ECO:0000313" key="4">
    <source>
        <dbReference type="EMBL" id="MBD1320697.1"/>
    </source>
</evidence>
<accession>A0ABR7WFY1</accession>
<evidence type="ECO:0000256" key="1">
    <source>
        <dbReference type="ARBA" id="ARBA00001974"/>
    </source>
</evidence>
<protein>
    <submittedName>
        <fullName evidence="4">NAD(P)/FAD-dependent oxidoreductase</fullName>
    </submittedName>
</protein>
<comment type="similarity">
    <text evidence="2">Belongs to the FAD-binding monooxygenase family.</text>
</comment>
<comment type="caution">
    <text evidence="4">The sequence shown here is derived from an EMBL/GenBank/DDBJ whole genome shotgun (WGS) entry which is preliminary data.</text>
</comment>
<dbReference type="PRINTS" id="PR00411">
    <property type="entry name" value="PNDRDTASEI"/>
</dbReference>
<keyword evidence="3" id="KW-0560">Oxidoreductase</keyword>
<keyword evidence="3" id="KW-0503">Monooxygenase</keyword>
<evidence type="ECO:0000256" key="2">
    <source>
        <dbReference type="ARBA" id="ARBA00010139"/>
    </source>
</evidence>
<gene>
    <name evidence="4" type="ORF">IDF66_14010</name>
</gene>
<dbReference type="Pfam" id="PF13738">
    <property type="entry name" value="Pyr_redox_3"/>
    <property type="match status" value="1"/>
</dbReference>
<evidence type="ECO:0000256" key="3">
    <source>
        <dbReference type="ARBA" id="ARBA00023033"/>
    </source>
</evidence>
<dbReference type="SUPFAM" id="SSF51905">
    <property type="entry name" value="FAD/NAD(P)-binding domain"/>
    <property type="match status" value="1"/>
</dbReference>
<dbReference type="InterPro" id="IPR036188">
    <property type="entry name" value="FAD/NAD-bd_sf"/>
</dbReference>
<reference evidence="4 5" key="1">
    <citation type="submission" date="2020-09" db="EMBL/GenBank/DDBJ databases">
        <title>Novel species in genus Gordonia.</title>
        <authorList>
            <person name="Zhang G."/>
        </authorList>
    </citation>
    <scope>NUCLEOTIDE SEQUENCE [LARGE SCALE GENOMIC DNA]</scope>
    <source>
        <strain evidence="4 5">ON-33</strain>
    </source>
</reference>
<dbReference type="Proteomes" id="UP000602395">
    <property type="component" value="Unassembled WGS sequence"/>
</dbReference>
<organism evidence="4 5">
    <name type="scientific">Gordonia hankookensis</name>
    <dbReference type="NCBI Taxonomy" id="589403"/>
    <lineage>
        <taxon>Bacteria</taxon>
        <taxon>Bacillati</taxon>
        <taxon>Actinomycetota</taxon>
        <taxon>Actinomycetes</taxon>
        <taxon>Mycobacteriales</taxon>
        <taxon>Gordoniaceae</taxon>
        <taxon>Gordonia</taxon>
    </lineage>
</organism>
<dbReference type="EMBL" id="JACWMS010000002">
    <property type="protein sequence ID" value="MBD1320697.1"/>
    <property type="molecule type" value="Genomic_DNA"/>
</dbReference>
<proteinExistence type="inferred from homology"/>
<dbReference type="PRINTS" id="PR00368">
    <property type="entry name" value="FADPNR"/>
</dbReference>
<sequence length="525" mass="58729">MCLPTFVIDTVRDRSAISAELDEEVPVNEPDTTSIGSGADGAELHDVIIIGAGLSGIDAAYRLTESDPTTRYLILERREHIGGTWDLFRYPGIRSDSDIFTLSFPFEPWRRPEALAQGADIRDYVTATAARHGITEHIRFGHHVRSADWDSSTDTWTIATSAAGTEQTYRCRFVYFATGYYDYDDPYRPRFTGLDDFTGTVVHPQHWPEGLDHSGKRIVVIGSGATAVSLIPSLARTAEHVTMLQRSPSYIASMSQQQRINPLIRKLLPAKAAHKVIRARYAAQTAAMVHGMHRFPKVGRKLLRSGVAKELPDNYPVDVHFNPRYDPWDQRMCMVPDGDLFAEITTGRVEMVTDQIDRFDADGVTLQSGRHIDADLVVTATGLQLLAFGGIRIRVDDAEIKPHDRFVFKSHLLEDVPNLAWSVGYTNASWTLRADMTARAVAKLLRYMNSHGYTHAYPHLGSESMGSRPLWDLKAGYVERAPDALPKSGTRGHWAVRHNYYRDAIDHRLDDVEDSMVFGRAPAPA</sequence>
<dbReference type="PANTHER" id="PTHR43872:SF1">
    <property type="entry name" value="MONOOXYGENASE, PUTATIVE (AFU_ORTHOLOGUE AFUA_8G02570)-RELATED"/>
    <property type="match status" value="1"/>
</dbReference>
<comment type="cofactor">
    <cofactor evidence="1">
        <name>FAD</name>
        <dbReference type="ChEBI" id="CHEBI:57692"/>
    </cofactor>
</comment>
<dbReference type="Gene3D" id="3.50.50.60">
    <property type="entry name" value="FAD/NAD(P)-binding domain"/>
    <property type="match status" value="1"/>
</dbReference>
<evidence type="ECO:0000313" key="5">
    <source>
        <dbReference type="Proteomes" id="UP000602395"/>
    </source>
</evidence>
<keyword evidence="5" id="KW-1185">Reference proteome</keyword>
<dbReference type="InterPro" id="IPR051820">
    <property type="entry name" value="FAD-binding_MO"/>
</dbReference>
<dbReference type="PANTHER" id="PTHR43872">
    <property type="entry name" value="MONOOXYGENASE, PUTATIVE (AFU_ORTHOLOGUE AFUA_8G02570)-RELATED"/>
    <property type="match status" value="1"/>
</dbReference>
<name>A0ABR7WFY1_9ACTN</name>